<evidence type="ECO:0000313" key="2">
    <source>
        <dbReference type="EMBL" id="WDZ84517.1"/>
    </source>
</evidence>
<reference evidence="2 3" key="1">
    <citation type="submission" date="2023-02" db="EMBL/GenBank/DDBJ databases">
        <authorList>
            <person name="Mo P."/>
        </authorList>
    </citation>
    <scope>NUCLEOTIDE SEQUENCE [LARGE SCALE GENOMIC DNA]</scope>
    <source>
        <strain evidence="2 3">HUAS 3</strain>
    </source>
</reference>
<accession>A0ABY7ZNB4</accession>
<evidence type="ECO:0000256" key="1">
    <source>
        <dbReference type="SAM" id="MobiDB-lite"/>
    </source>
</evidence>
<organism evidence="2 3">
    <name type="scientific">Micromonospora cathayae</name>
    <dbReference type="NCBI Taxonomy" id="3028804"/>
    <lineage>
        <taxon>Bacteria</taxon>
        <taxon>Bacillati</taxon>
        <taxon>Actinomycetota</taxon>
        <taxon>Actinomycetes</taxon>
        <taxon>Micromonosporales</taxon>
        <taxon>Micromonosporaceae</taxon>
        <taxon>Micromonospora</taxon>
    </lineage>
</organism>
<evidence type="ECO:0000313" key="3">
    <source>
        <dbReference type="Proteomes" id="UP001219605"/>
    </source>
</evidence>
<dbReference type="RefSeq" id="WP_275031079.1">
    <property type="nucleotide sequence ID" value="NZ_CP118615.1"/>
</dbReference>
<dbReference type="Proteomes" id="UP001219605">
    <property type="component" value="Chromosome"/>
</dbReference>
<keyword evidence="3" id="KW-1185">Reference proteome</keyword>
<evidence type="ECO:0008006" key="4">
    <source>
        <dbReference type="Google" id="ProtNLM"/>
    </source>
</evidence>
<gene>
    <name evidence="2" type="ORF">PVK37_29460</name>
</gene>
<dbReference type="EMBL" id="CP118615">
    <property type="protein sequence ID" value="WDZ84517.1"/>
    <property type="molecule type" value="Genomic_DNA"/>
</dbReference>
<protein>
    <recommendedName>
        <fullName evidence="4">Tellurite resistance protein TerB</fullName>
    </recommendedName>
</protein>
<sequence>MDLLQRPGDPTAAPVGSPYLARRPATPGFRTAADTYDRQMLTGVLLDALLECLTFLELSDDDVVDPNEAASVQDRVAGLFGTLGPGEREMLIGLVKARAARETGVVREWLNELPESLGLLDED</sequence>
<feature type="region of interest" description="Disordered" evidence="1">
    <location>
        <begin position="1"/>
        <end position="26"/>
    </location>
</feature>
<name>A0ABY7ZNB4_9ACTN</name>
<proteinExistence type="predicted"/>